<sequence length="298" mass="33027">MLYDISLRMAYRYDFSADAGRHIARLLPADVPGRQRLVAGSLNIVPKPDEWINFVDFFGNACVEVGFDRPHSKIVYTMQSRVERRQAGDILDISPSLDRLADELFAWRDVAGSSPHHFLGASPRVPIEQATTDYARAFVADRPSVLELVKLVGLALHRDMRFDPKATTVSTPMLEAFENRHGVCQDFSHVMIACLRGLGIPAGYVSGFLRTIPPEGKERLEGADAMHAWVRAWCGTELGWIEFDPTNAMFAGEDHVVVAQGRDYFDVSPIKGTMRTSGPQSSTHAVDVVPVRETAKAS</sequence>
<reference evidence="2 3" key="1">
    <citation type="submission" date="2018-12" db="EMBL/GenBank/DDBJ databases">
        <title>Mesorhizobium carbonis sp. nov., isolated from coal mine water.</title>
        <authorList>
            <person name="Xin W."/>
            <person name="Xu Z."/>
            <person name="Xiang F."/>
            <person name="Zhang J."/>
            <person name="Xi L."/>
            <person name="Liu J."/>
        </authorList>
    </citation>
    <scope>NUCLEOTIDE SEQUENCE [LARGE SCALE GENOMIC DNA]</scope>
    <source>
        <strain evidence="2 3">B2.3</strain>
    </source>
</reference>
<dbReference type="Pfam" id="PF08379">
    <property type="entry name" value="Bact_transglu_N"/>
    <property type="match status" value="1"/>
</dbReference>
<evidence type="ECO:0000259" key="1">
    <source>
        <dbReference type="SMART" id="SM00460"/>
    </source>
</evidence>
<proteinExistence type="predicted"/>
<comment type="caution">
    <text evidence="2">The sequence shown here is derived from an EMBL/GenBank/DDBJ whole genome shotgun (WGS) entry which is preliminary data.</text>
</comment>
<dbReference type="SUPFAM" id="SSF54001">
    <property type="entry name" value="Cysteine proteinases"/>
    <property type="match status" value="1"/>
</dbReference>
<dbReference type="InterPro" id="IPR013589">
    <property type="entry name" value="Bac_transglu_N"/>
</dbReference>
<dbReference type="SMART" id="SM00460">
    <property type="entry name" value="TGc"/>
    <property type="match status" value="1"/>
</dbReference>
<organism evidence="2 3">
    <name type="scientific">Aquibium carbonis</name>
    <dbReference type="NCBI Taxonomy" id="2495581"/>
    <lineage>
        <taxon>Bacteria</taxon>
        <taxon>Pseudomonadati</taxon>
        <taxon>Pseudomonadota</taxon>
        <taxon>Alphaproteobacteria</taxon>
        <taxon>Hyphomicrobiales</taxon>
        <taxon>Phyllobacteriaceae</taxon>
        <taxon>Aquibium</taxon>
    </lineage>
</organism>
<dbReference type="Gene3D" id="3.10.620.30">
    <property type="match status" value="1"/>
</dbReference>
<evidence type="ECO:0000313" key="3">
    <source>
        <dbReference type="Proteomes" id="UP000278398"/>
    </source>
</evidence>
<dbReference type="OrthoDB" id="9804023at2"/>
<dbReference type="RefSeq" id="WP_126700946.1">
    <property type="nucleotide sequence ID" value="NZ_RWKW01000056.1"/>
</dbReference>
<dbReference type="EMBL" id="RWKW01000056">
    <property type="protein sequence ID" value="RST85390.1"/>
    <property type="molecule type" value="Genomic_DNA"/>
</dbReference>
<accession>A0A3R9YRJ5</accession>
<dbReference type="PANTHER" id="PTHR33490">
    <property type="entry name" value="BLR5614 PROTEIN-RELATED"/>
    <property type="match status" value="1"/>
</dbReference>
<dbReference type="AlphaFoldDB" id="A0A3R9YRJ5"/>
<dbReference type="Proteomes" id="UP000278398">
    <property type="component" value="Unassembled WGS sequence"/>
</dbReference>
<protein>
    <submittedName>
        <fullName evidence="2">Transglutaminase family protein</fullName>
    </submittedName>
</protein>
<dbReference type="InterPro" id="IPR038765">
    <property type="entry name" value="Papain-like_cys_pep_sf"/>
</dbReference>
<keyword evidence="3" id="KW-1185">Reference proteome</keyword>
<dbReference type="InterPro" id="IPR002931">
    <property type="entry name" value="Transglutaminase-like"/>
</dbReference>
<dbReference type="Pfam" id="PF01841">
    <property type="entry name" value="Transglut_core"/>
    <property type="match status" value="1"/>
</dbReference>
<name>A0A3R9YRJ5_9HYPH</name>
<gene>
    <name evidence="2" type="ORF">EJC49_16030</name>
</gene>
<evidence type="ECO:0000313" key="2">
    <source>
        <dbReference type="EMBL" id="RST85390.1"/>
    </source>
</evidence>
<feature type="domain" description="Transglutaminase-like" evidence="1">
    <location>
        <begin position="176"/>
        <end position="247"/>
    </location>
</feature>
<dbReference type="PANTHER" id="PTHR33490:SF7">
    <property type="entry name" value="BLR2979 PROTEIN"/>
    <property type="match status" value="1"/>
</dbReference>